<reference evidence="2" key="1">
    <citation type="submission" date="2023-06" db="EMBL/GenBank/DDBJ databases">
        <title>Genome-scale phylogeny and comparative genomics of the fungal order Sordariales.</title>
        <authorList>
            <consortium name="Lawrence Berkeley National Laboratory"/>
            <person name="Hensen N."/>
            <person name="Bonometti L."/>
            <person name="Westerberg I."/>
            <person name="Brannstrom I.O."/>
            <person name="Guillou S."/>
            <person name="Cros-Aarteil S."/>
            <person name="Calhoun S."/>
            <person name="Haridas S."/>
            <person name="Kuo A."/>
            <person name="Mondo S."/>
            <person name="Pangilinan J."/>
            <person name="Riley R."/>
            <person name="Labutti K."/>
            <person name="Andreopoulos B."/>
            <person name="Lipzen A."/>
            <person name="Chen C."/>
            <person name="Yanf M."/>
            <person name="Daum C."/>
            <person name="Ng V."/>
            <person name="Clum A."/>
            <person name="Steindorff A."/>
            <person name="Ohm R."/>
            <person name="Martin F."/>
            <person name="Silar P."/>
            <person name="Natvig D."/>
            <person name="Lalanne C."/>
            <person name="Gautier V."/>
            <person name="Ament-Velasquez S.L."/>
            <person name="Kruys A."/>
            <person name="Hutchinson M.I."/>
            <person name="Powell A.J."/>
            <person name="Barry K."/>
            <person name="Miller A.N."/>
            <person name="Grigoriev I.V."/>
            <person name="Debuchy R."/>
            <person name="Gladieux P."/>
            <person name="Thoren M.H."/>
            <person name="Johannesson H."/>
        </authorList>
    </citation>
    <scope>NUCLEOTIDE SEQUENCE</scope>
    <source>
        <strain evidence="2">CBS 307.81</strain>
    </source>
</reference>
<name>A0AA39YME2_9PEZI</name>
<keyword evidence="3" id="KW-1185">Reference proteome</keyword>
<sequence>MGNTMPGQPHQSFASVMHHPSSNAASTRTPAGPQDKSQDKSHDEVLDCIDPRLLSRPSRLSSSTPNGPASQQGMNAAGLLDPTSRPVPLHSNGRLSASMLSPDNAVGGGMYHPALQGLNPAGVIDPRYLPARVPPSSYSVGGGMYHPTPQSQAHLQGLNPAGAIDPRYLPARAPPSQASYYPVGGGMHHPALQGLNPAGVIDPRYLPPRVPPSQASSYLVGGGMYHPAPQSQANLQGLNPAGVIDPRYLPARAPPSQPSSSYPVNPGMQMPGANYGQGGNFAHQPSNTIHPMPPARMDRQHHPRVSQGRLQNRTTHEDWIPDGHDEDEILEGDFEGDLHCKFSQFK</sequence>
<organism evidence="2 3">
    <name type="scientific">Cercophora samala</name>
    <dbReference type="NCBI Taxonomy" id="330535"/>
    <lineage>
        <taxon>Eukaryota</taxon>
        <taxon>Fungi</taxon>
        <taxon>Dikarya</taxon>
        <taxon>Ascomycota</taxon>
        <taxon>Pezizomycotina</taxon>
        <taxon>Sordariomycetes</taxon>
        <taxon>Sordariomycetidae</taxon>
        <taxon>Sordariales</taxon>
        <taxon>Lasiosphaeriaceae</taxon>
        <taxon>Cercophora</taxon>
    </lineage>
</organism>
<evidence type="ECO:0000313" key="3">
    <source>
        <dbReference type="Proteomes" id="UP001174997"/>
    </source>
</evidence>
<feature type="region of interest" description="Disordered" evidence="1">
    <location>
        <begin position="1"/>
        <end position="86"/>
    </location>
</feature>
<gene>
    <name evidence="2" type="ORF">QBC41DRAFT_57504</name>
</gene>
<proteinExistence type="predicted"/>
<dbReference type="EMBL" id="JAULSY010000213">
    <property type="protein sequence ID" value="KAK0654565.1"/>
    <property type="molecule type" value="Genomic_DNA"/>
</dbReference>
<dbReference type="AlphaFoldDB" id="A0AA39YME2"/>
<protein>
    <submittedName>
        <fullName evidence="2">Uncharacterized protein</fullName>
    </submittedName>
</protein>
<feature type="compositionally biased region" description="Basic and acidic residues" evidence="1">
    <location>
        <begin position="36"/>
        <end position="45"/>
    </location>
</feature>
<comment type="caution">
    <text evidence="2">The sequence shown here is derived from an EMBL/GenBank/DDBJ whole genome shotgun (WGS) entry which is preliminary data.</text>
</comment>
<evidence type="ECO:0000313" key="2">
    <source>
        <dbReference type="EMBL" id="KAK0654565.1"/>
    </source>
</evidence>
<feature type="compositionally biased region" description="Polar residues" evidence="1">
    <location>
        <begin position="1"/>
        <end position="29"/>
    </location>
</feature>
<accession>A0AA39YME2</accession>
<dbReference type="Proteomes" id="UP001174997">
    <property type="component" value="Unassembled WGS sequence"/>
</dbReference>
<evidence type="ECO:0000256" key="1">
    <source>
        <dbReference type="SAM" id="MobiDB-lite"/>
    </source>
</evidence>
<feature type="compositionally biased region" description="Low complexity" evidence="1">
    <location>
        <begin position="51"/>
        <end position="65"/>
    </location>
</feature>